<dbReference type="EMBL" id="GBHO01018732">
    <property type="protein sequence ID" value="JAG24872.1"/>
    <property type="molecule type" value="Transcribed_RNA"/>
</dbReference>
<evidence type="ECO:0000313" key="7">
    <source>
        <dbReference type="EMBL" id="JAG24872.1"/>
    </source>
</evidence>
<keyword evidence="6" id="KW-0648">Protein biosynthesis</keyword>
<dbReference type="EMBL" id="GBHO01018729">
    <property type="protein sequence ID" value="JAG24875.1"/>
    <property type="molecule type" value="Transcribed_RNA"/>
</dbReference>
<dbReference type="SMART" id="SM00320">
    <property type="entry name" value="WD40"/>
    <property type="match status" value="1"/>
</dbReference>
<accession>A0A0A9X4T2</accession>
<keyword evidence="6" id="KW-0396">Initiation factor</keyword>
<proteinExistence type="predicted"/>
<gene>
    <name evidence="6" type="primary">TAF5_3</name>
    <name evidence="8" type="synonym">TAF5_0</name>
    <name evidence="5" type="synonym">TAF5_1</name>
    <name evidence="9" type="synonym">TAF5_2</name>
    <name evidence="4" type="synonym">TAF5_4</name>
    <name evidence="7" type="synonym">TAF5_5</name>
    <name evidence="3" type="synonym">TAF5_7</name>
    <name evidence="2" type="synonym">TAF5_8</name>
    <name evidence="7" type="ORF">CM83_29609</name>
    <name evidence="9" type="ORF">CM83_29619</name>
    <name evidence="8" type="ORF">CM83_29627</name>
    <name evidence="4" type="ORF">CM83_29636</name>
    <name evidence="5" type="ORF">CM83_29643</name>
    <name evidence="3" type="ORF">CM83_29653</name>
    <name evidence="2" type="ORF">CM83_29654</name>
    <name evidence="6" type="ORF">CM83_29662</name>
</gene>
<name>A0A0A9X4T2_LYGHE</name>
<evidence type="ECO:0000256" key="1">
    <source>
        <dbReference type="PROSITE-ProRule" id="PRU00221"/>
    </source>
</evidence>
<dbReference type="InterPro" id="IPR011047">
    <property type="entry name" value="Quinoprotein_ADH-like_sf"/>
</dbReference>
<dbReference type="Pfam" id="PF00400">
    <property type="entry name" value="WD40"/>
    <property type="match status" value="1"/>
</dbReference>
<dbReference type="InterPro" id="IPR001680">
    <property type="entry name" value="WD40_rpt"/>
</dbReference>
<protein>
    <submittedName>
        <fullName evidence="6">Transcription initiation factor TFIID subunit 5</fullName>
    </submittedName>
</protein>
<dbReference type="PANTHER" id="PTHR19879">
    <property type="entry name" value="TRANSCRIPTION INITIATION FACTOR TFIID"/>
    <property type="match status" value="1"/>
</dbReference>
<dbReference type="PROSITE" id="PS50294">
    <property type="entry name" value="WD_REPEATS_REGION"/>
    <property type="match status" value="1"/>
</dbReference>
<evidence type="ECO:0000313" key="2">
    <source>
        <dbReference type="EMBL" id="JAG09923.1"/>
    </source>
</evidence>
<evidence type="ECO:0000313" key="4">
    <source>
        <dbReference type="EMBL" id="JAG09926.1"/>
    </source>
</evidence>
<dbReference type="EMBL" id="GBHO01033680">
    <property type="protein sequence ID" value="JAG09924.1"/>
    <property type="molecule type" value="Transcribed_RNA"/>
</dbReference>
<dbReference type="GO" id="GO:0005669">
    <property type="term" value="C:transcription factor TFIID complex"/>
    <property type="evidence" value="ECO:0007669"/>
    <property type="project" value="TreeGrafter"/>
</dbReference>
<keyword evidence="1" id="KW-0853">WD repeat</keyword>
<sequence length="160" mass="18217">MHLDTTKILWKVSGTVSYSIVLLSQEIISSIRKLLHPSCTSIRPFINHGTAHTRTISSIAFTNDGQFICTGSLDSTVKLWYTYPPTHPGRFSNFTKRPTYKPHTSILTFSAYCQLLEDQLLCTYYTKHTPVYQVHVTPRNLIFASGVYQNPHKQQLPQGE</sequence>
<dbReference type="SUPFAM" id="SSF50998">
    <property type="entry name" value="Quinoprotein alcohol dehydrogenase-like"/>
    <property type="match status" value="1"/>
</dbReference>
<dbReference type="EMBL" id="GBHO01033678">
    <property type="protein sequence ID" value="JAG09926.1"/>
    <property type="molecule type" value="Transcribed_RNA"/>
</dbReference>
<evidence type="ECO:0000313" key="5">
    <source>
        <dbReference type="EMBL" id="JAG09928.1"/>
    </source>
</evidence>
<dbReference type="GO" id="GO:0016251">
    <property type="term" value="F:RNA polymerase II general transcription initiation factor activity"/>
    <property type="evidence" value="ECO:0007669"/>
    <property type="project" value="TreeGrafter"/>
</dbReference>
<feature type="repeat" description="WD" evidence="1">
    <location>
        <begin position="49"/>
        <end position="80"/>
    </location>
</feature>
<evidence type="ECO:0000313" key="3">
    <source>
        <dbReference type="EMBL" id="JAG09924.1"/>
    </source>
</evidence>
<dbReference type="InterPro" id="IPR015943">
    <property type="entry name" value="WD40/YVTN_repeat-like_dom_sf"/>
</dbReference>
<reference evidence="6" key="2">
    <citation type="submission" date="2014-07" db="EMBL/GenBank/DDBJ databases">
        <authorList>
            <person name="Hull J."/>
        </authorList>
    </citation>
    <scope>NUCLEOTIDE SEQUENCE</scope>
</reference>
<evidence type="ECO:0000313" key="6">
    <source>
        <dbReference type="EMBL" id="JAG14999.1"/>
    </source>
</evidence>
<dbReference type="EMBL" id="GBHO01018731">
    <property type="protein sequence ID" value="JAG24873.1"/>
    <property type="molecule type" value="Transcribed_RNA"/>
</dbReference>
<evidence type="ECO:0000313" key="9">
    <source>
        <dbReference type="EMBL" id="JAG24875.1"/>
    </source>
</evidence>
<dbReference type="PANTHER" id="PTHR19879:SF1">
    <property type="entry name" value="CANNONBALL-RELATED"/>
    <property type="match status" value="1"/>
</dbReference>
<organism evidence="6">
    <name type="scientific">Lygus hesperus</name>
    <name type="common">Western plant bug</name>
    <dbReference type="NCBI Taxonomy" id="30085"/>
    <lineage>
        <taxon>Eukaryota</taxon>
        <taxon>Metazoa</taxon>
        <taxon>Ecdysozoa</taxon>
        <taxon>Arthropoda</taxon>
        <taxon>Hexapoda</taxon>
        <taxon>Insecta</taxon>
        <taxon>Pterygota</taxon>
        <taxon>Neoptera</taxon>
        <taxon>Paraneoptera</taxon>
        <taxon>Hemiptera</taxon>
        <taxon>Heteroptera</taxon>
        <taxon>Panheteroptera</taxon>
        <taxon>Cimicomorpha</taxon>
        <taxon>Miridae</taxon>
        <taxon>Mirini</taxon>
        <taxon>Lygus</taxon>
    </lineage>
</organism>
<dbReference type="EMBL" id="GBHO01033681">
    <property type="protein sequence ID" value="JAG09923.1"/>
    <property type="molecule type" value="Transcribed_RNA"/>
</dbReference>
<dbReference type="Gene3D" id="2.130.10.10">
    <property type="entry name" value="YVTN repeat-like/Quinoprotein amine dehydrogenase"/>
    <property type="match status" value="1"/>
</dbReference>
<dbReference type="PROSITE" id="PS50082">
    <property type="entry name" value="WD_REPEATS_2"/>
    <property type="match status" value="1"/>
</dbReference>
<dbReference type="GO" id="GO:0003743">
    <property type="term" value="F:translation initiation factor activity"/>
    <property type="evidence" value="ECO:0007669"/>
    <property type="project" value="UniProtKB-KW"/>
</dbReference>
<reference evidence="6" key="1">
    <citation type="journal article" date="2014" name="PLoS ONE">
        <title>Transcriptome-Based Identification of ABC Transporters in the Western Tarnished Plant Bug Lygus hesperus.</title>
        <authorList>
            <person name="Hull J.J."/>
            <person name="Chaney K."/>
            <person name="Geib S.M."/>
            <person name="Fabrick J.A."/>
            <person name="Brent C.S."/>
            <person name="Walsh D."/>
            <person name="Lavine L.C."/>
        </authorList>
    </citation>
    <scope>NUCLEOTIDE SEQUENCE</scope>
</reference>
<dbReference type="AlphaFoldDB" id="A0A0A9X4T2"/>
<evidence type="ECO:0000313" key="8">
    <source>
        <dbReference type="EMBL" id="JAG24873.1"/>
    </source>
</evidence>
<dbReference type="EMBL" id="GBHO01028605">
    <property type="protein sequence ID" value="JAG14999.1"/>
    <property type="molecule type" value="Transcribed_RNA"/>
</dbReference>
<dbReference type="EMBL" id="GBHO01033676">
    <property type="protein sequence ID" value="JAG09928.1"/>
    <property type="molecule type" value="Transcribed_RNA"/>
</dbReference>
<dbReference type="GO" id="GO:0006367">
    <property type="term" value="P:transcription initiation at RNA polymerase II promoter"/>
    <property type="evidence" value="ECO:0007669"/>
    <property type="project" value="TreeGrafter"/>
</dbReference>